<name>A0A4D4J5Q4_9PSEU</name>
<gene>
    <name evidence="1" type="ORF">GTS_36680</name>
</gene>
<protein>
    <submittedName>
        <fullName evidence="1">Uncharacterized protein</fullName>
    </submittedName>
</protein>
<evidence type="ECO:0000313" key="2">
    <source>
        <dbReference type="Proteomes" id="UP000298860"/>
    </source>
</evidence>
<reference evidence="2" key="1">
    <citation type="submission" date="2019-04" db="EMBL/GenBank/DDBJ databases">
        <title>Draft genome sequence of Pseudonocardiaceae bacterium SL3-2-4.</title>
        <authorList>
            <person name="Ningsih F."/>
            <person name="Yokota A."/>
            <person name="Sakai Y."/>
            <person name="Nanatani K."/>
            <person name="Yabe S."/>
            <person name="Oetari A."/>
            <person name="Sjamsuridzal W."/>
        </authorList>
    </citation>
    <scope>NUCLEOTIDE SEQUENCE [LARGE SCALE GENOMIC DNA]</scope>
    <source>
        <strain evidence="2">SL3-2-4</strain>
    </source>
</reference>
<proteinExistence type="predicted"/>
<dbReference type="Proteomes" id="UP000298860">
    <property type="component" value="Unassembled WGS sequence"/>
</dbReference>
<dbReference type="EMBL" id="BJFL01000020">
    <property type="protein sequence ID" value="GDY32035.1"/>
    <property type="molecule type" value="Genomic_DNA"/>
</dbReference>
<sequence>MAATVRAVTQVASTSAGSLSAAAPAGTQVGDLLIAIHNANKGDLASMTAPAAFTLNGSTTLVSQWPQFAQVWLATRASAGAGPYPFAAPNAADGHSVVLIAVTGYDSTTPLAVGATWNSSASVATAQVAPSVSPAVTGGLLLCGWSSDVFNNVVSYTTPPGMTTIANIEGSANYIATAAASQSLASAGATGTRTATCSRASQYIAVSLVVASAVVAPPPTDTSTFFPFFG</sequence>
<evidence type="ECO:0000313" key="1">
    <source>
        <dbReference type="EMBL" id="GDY32035.1"/>
    </source>
</evidence>
<accession>A0A4D4J5Q4</accession>
<organism evidence="1 2">
    <name type="scientific">Gandjariella thermophila</name>
    <dbReference type="NCBI Taxonomy" id="1931992"/>
    <lineage>
        <taxon>Bacteria</taxon>
        <taxon>Bacillati</taxon>
        <taxon>Actinomycetota</taxon>
        <taxon>Actinomycetes</taxon>
        <taxon>Pseudonocardiales</taxon>
        <taxon>Pseudonocardiaceae</taxon>
        <taxon>Gandjariella</taxon>
    </lineage>
</organism>
<comment type="caution">
    <text evidence="1">The sequence shown here is derived from an EMBL/GenBank/DDBJ whole genome shotgun (WGS) entry which is preliminary data.</text>
</comment>
<keyword evidence="2" id="KW-1185">Reference proteome</keyword>
<dbReference type="AlphaFoldDB" id="A0A4D4J5Q4"/>
<dbReference type="RefSeq" id="WP_137815075.1">
    <property type="nucleotide sequence ID" value="NZ_BJFL01000020.1"/>
</dbReference>